<dbReference type="AlphaFoldDB" id="A0A067PGX3"/>
<dbReference type="Proteomes" id="UP000027265">
    <property type="component" value="Unassembled WGS sequence"/>
</dbReference>
<feature type="compositionally biased region" description="Basic and acidic residues" evidence="1">
    <location>
        <begin position="521"/>
        <end position="534"/>
    </location>
</feature>
<organism evidence="2 3">
    <name type="scientific">Jaapia argillacea MUCL 33604</name>
    <dbReference type="NCBI Taxonomy" id="933084"/>
    <lineage>
        <taxon>Eukaryota</taxon>
        <taxon>Fungi</taxon>
        <taxon>Dikarya</taxon>
        <taxon>Basidiomycota</taxon>
        <taxon>Agaricomycotina</taxon>
        <taxon>Agaricomycetes</taxon>
        <taxon>Agaricomycetidae</taxon>
        <taxon>Jaapiales</taxon>
        <taxon>Jaapiaceae</taxon>
        <taxon>Jaapia</taxon>
    </lineage>
</organism>
<sequence length="685" mass="76839">MVFREPGIHLIRISLPIKGFDRNRHEEGPDGTLMLTADEIKDLRDALPEFKAGDRKTQPQVIKQSYASLVEAWKKAKGPALDKRDTRKLKRSVKEWFYNQGRKMKKKEDFRLTNKWTWRRVHGEEHKQELREKTEEQTGVKAGSREYLGNLKRISAEVQAELSPNEIDRLMEIADQWNSEGPPVASQQKMAEEKAIKLTKQFIQAMWKQCGTVVVAMGAFKRLDGRMDTWVVDEFLETGKVAFTDPMKKKEEKISLKHFMQWAQDEVFGDTEEGEGKPVPKLEVMVDDDGIPVLPDFDSDAPPPNLQMKAIIWDFITKHYRCFTHNPKASVPWTELKSNPNHFLDPEYYPDSFEFNDLSHIRQKSSEELLAHWSHQRDDDQVVFEFSRCKEGDMRDPSLTKGSRLKPQVTKKKIKTRQKLSSKAKGKRRARVDSETEAEDSDTELDSSTWSMSSSDGLRGDSTNESDVEGSARGARQISGKAGPPARSNSEMVDTNIAVEAPKSSRDAGEHLPEIAGSPGSRHETGGDDREKAKSPPSQKAESLLVLEQSNSAAQSMVPQGDKIEEIPLGGGEAPARSTNISPKVTRSRTAKSDLKTDQEQQGSKPAKEPTARPSQSKQTKKRAGEQLAEPPAKRVPHSTKAGESKEKKPQRSAKSGESNEKKSTHGKNKVSAAARNQGKSLVKS</sequence>
<protein>
    <submittedName>
        <fullName evidence="2">Uncharacterized protein</fullName>
    </submittedName>
</protein>
<dbReference type="InParanoid" id="A0A067PGX3"/>
<evidence type="ECO:0000313" key="3">
    <source>
        <dbReference type="Proteomes" id="UP000027265"/>
    </source>
</evidence>
<proteinExistence type="predicted"/>
<keyword evidence="3" id="KW-1185">Reference proteome</keyword>
<feature type="compositionally biased region" description="Basic residues" evidence="1">
    <location>
        <begin position="409"/>
        <end position="430"/>
    </location>
</feature>
<evidence type="ECO:0000313" key="2">
    <source>
        <dbReference type="EMBL" id="KDQ53080.1"/>
    </source>
</evidence>
<name>A0A067PGX3_9AGAM</name>
<accession>A0A067PGX3</accession>
<dbReference type="HOGENOM" id="CLU_401729_0_0_1"/>
<dbReference type="EMBL" id="KL197736">
    <property type="protein sequence ID" value="KDQ53080.1"/>
    <property type="molecule type" value="Genomic_DNA"/>
</dbReference>
<feature type="region of interest" description="Disordered" evidence="1">
    <location>
        <begin position="393"/>
        <end position="685"/>
    </location>
</feature>
<feature type="compositionally biased region" description="Polar residues" evidence="1">
    <location>
        <begin position="548"/>
        <end position="558"/>
    </location>
</feature>
<reference evidence="3" key="1">
    <citation type="journal article" date="2014" name="Proc. Natl. Acad. Sci. U.S.A.">
        <title>Extensive sampling of basidiomycete genomes demonstrates inadequacy of the white-rot/brown-rot paradigm for wood decay fungi.</title>
        <authorList>
            <person name="Riley R."/>
            <person name="Salamov A.A."/>
            <person name="Brown D.W."/>
            <person name="Nagy L.G."/>
            <person name="Floudas D."/>
            <person name="Held B.W."/>
            <person name="Levasseur A."/>
            <person name="Lombard V."/>
            <person name="Morin E."/>
            <person name="Otillar R."/>
            <person name="Lindquist E.A."/>
            <person name="Sun H."/>
            <person name="LaButti K.M."/>
            <person name="Schmutz J."/>
            <person name="Jabbour D."/>
            <person name="Luo H."/>
            <person name="Baker S.E."/>
            <person name="Pisabarro A.G."/>
            <person name="Walton J.D."/>
            <person name="Blanchette R.A."/>
            <person name="Henrissat B."/>
            <person name="Martin F."/>
            <person name="Cullen D."/>
            <person name="Hibbett D.S."/>
            <person name="Grigoriev I.V."/>
        </authorList>
    </citation>
    <scope>NUCLEOTIDE SEQUENCE [LARGE SCALE GENOMIC DNA]</scope>
    <source>
        <strain evidence="3">MUCL 33604</strain>
    </source>
</reference>
<evidence type="ECO:0000256" key="1">
    <source>
        <dbReference type="SAM" id="MobiDB-lite"/>
    </source>
</evidence>
<feature type="compositionally biased region" description="Basic and acidic residues" evidence="1">
    <location>
        <begin position="503"/>
        <end position="513"/>
    </location>
</feature>
<feature type="compositionally biased region" description="Low complexity" evidence="1">
    <location>
        <begin position="446"/>
        <end position="455"/>
    </location>
</feature>
<dbReference type="OrthoDB" id="2674644at2759"/>
<feature type="compositionally biased region" description="Basic and acidic residues" evidence="1">
    <location>
        <begin position="641"/>
        <end position="650"/>
    </location>
</feature>
<gene>
    <name evidence="2" type="ORF">JAAARDRAFT_197858</name>
</gene>
<feature type="compositionally biased region" description="Acidic residues" evidence="1">
    <location>
        <begin position="435"/>
        <end position="445"/>
    </location>
</feature>